<dbReference type="Proteomes" id="UP001284654">
    <property type="component" value="Unassembled WGS sequence"/>
</dbReference>
<evidence type="ECO:0000313" key="2">
    <source>
        <dbReference type="EMBL" id="MDV4317045.1"/>
    </source>
</evidence>
<name>A0AAW8ZAE6_9GAMM</name>
<protein>
    <submittedName>
        <fullName evidence="2">Uncharacterized protein</fullName>
    </submittedName>
</protein>
<proteinExistence type="predicted"/>
<feature type="region of interest" description="Disordered" evidence="1">
    <location>
        <begin position="128"/>
        <end position="186"/>
    </location>
</feature>
<sequence length="186" mass="21309">MALNLGNLKKGEKLPEDAQKKTQPNAPKKTFTEYSRNLLHKNKYELNAIDPTLRDRLNVGKHLTVPVFYEEDRLFKEAAKASIDEMGRPYSLNDFIRVAVVKAAYDVLGKDEADKILAEQYNLVATEPVTPEEREKEREKRKELKDPAIRSDANEYPRSPTKTRKRKSPDELASRGRKSNTKLIIG</sequence>
<accession>A0AAW8ZAE6</accession>
<comment type="caution">
    <text evidence="2">The sequence shown here is derived from an EMBL/GenBank/DDBJ whole genome shotgun (WGS) entry which is preliminary data.</text>
</comment>
<feature type="compositionally biased region" description="Basic and acidic residues" evidence="1">
    <location>
        <begin position="9"/>
        <end position="20"/>
    </location>
</feature>
<dbReference type="AlphaFoldDB" id="A0AAW8ZAE6"/>
<organism evidence="2 3">
    <name type="scientific">Acinetobacter indicus</name>
    <dbReference type="NCBI Taxonomy" id="756892"/>
    <lineage>
        <taxon>Bacteria</taxon>
        <taxon>Pseudomonadati</taxon>
        <taxon>Pseudomonadota</taxon>
        <taxon>Gammaproteobacteria</taxon>
        <taxon>Moraxellales</taxon>
        <taxon>Moraxellaceae</taxon>
        <taxon>Acinetobacter</taxon>
    </lineage>
</organism>
<feature type="compositionally biased region" description="Basic and acidic residues" evidence="1">
    <location>
        <begin position="131"/>
        <end position="155"/>
    </location>
</feature>
<reference evidence="2" key="1">
    <citation type="submission" date="2023-10" db="EMBL/GenBank/DDBJ databases">
        <authorList>
            <person name="Sykes E.M.E."/>
            <person name="Khan I.U.H."/>
            <person name="Kumar A."/>
        </authorList>
    </citation>
    <scope>NUCLEOTIDE SEQUENCE</scope>
    <source>
        <strain evidence="2">IK5</strain>
    </source>
</reference>
<dbReference type="RefSeq" id="WP_317306807.1">
    <property type="nucleotide sequence ID" value="NZ_JAWJYY010000002.1"/>
</dbReference>
<dbReference type="EMBL" id="JAWJYY010000002">
    <property type="protein sequence ID" value="MDV4317045.1"/>
    <property type="molecule type" value="Genomic_DNA"/>
</dbReference>
<evidence type="ECO:0000256" key="1">
    <source>
        <dbReference type="SAM" id="MobiDB-lite"/>
    </source>
</evidence>
<evidence type="ECO:0000313" key="3">
    <source>
        <dbReference type="Proteomes" id="UP001284654"/>
    </source>
</evidence>
<gene>
    <name evidence="2" type="ORF">MSG88_15105</name>
</gene>
<feature type="region of interest" description="Disordered" evidence="1">
    <location>
        <begin position="1"/>
        <end position="31"/>
    </location>
</feature>